<gene>
    <name evidence="1" type="ORF">IFM89_016745</name>
</gene>
<dbReference type="OrthoDB" id="10262702at2759"/>
<protein>
    <submittedName>
        <fullName evidence="1">Uncharacterized protein</fullName>
    </submittedName>
</protein>
<dbReference type="Proteomes" id="UP000631114">
    <property type="component" value="Unassembled WGS sequence"/>
</dbReference>
<dbReference type="AlphaFoldDB" id="A0A835H6U9"/>
<proteinExistence type="predicted"/>
<keyword evidence="2" id="KW-1185">Reference proteome</keyword>
<reference evidence="1 2" key="1">
    <citation type="submission" date="2020-10" db="EMBL/GenBank/DDBJ databases">
        <title>The Coptis chinensis genome and diversification of protoberbering-type alkaloids.</title>
        <authorList>
            <person name="Wang B."/>
            <person name="Shu S."/>
            <person name="Song C."/>
            <person name="Liu Y."/>
        </authorList>
    </citation>
    <scope>NUCLEOTIDE SEQUENCE [LARGE SCALE GENOMIC DNA]</scope>
    <source>
        <strain evidence="1">HL-2020</strain>
        <tissue evidence="1">Leaf</tissue>
    </source>
</reference>
<sequence>MIHDTRCIVIASMIGGLLEVPQIFGGAVLRQIFTDDQLGKLSQQIDPKRSSPHDYYPLPRFSMIFYHRSKTVVVFIRLHPRPANDAEYLHGILESIAFD</sequence>
<dbReference type="EMBL" id="JADFTS010000008">
    <property type="protein sequence ID" value="KAF9592668.1"/>
    <property type="molecule type" value="Genomic_DNA"/>
</dbReference>
<evidence type="ECO:0000313" key="2">
    <source>
        <dbReference type="Proteomes" id="UP000631114"/>
    </source>
</evidence>
<evidence type="ECO:0000313" key="1">
    <source>
        <dbReference type="EMBL" id="KAF9592668.1"/>
    </source>
</evidence>
<accession>A0A835H6U9</accession>
<organism evidence="1 2">
    <name type="scientific">Coptis chinensis</name>
    <dbReference type="NCBI Taxonomy" id="261450"/>
    <lineage>
        <taxon>Eukaryota</taxon>
        <taxon>Viridiplantae</taxon>
        <taxon>Streptophyta</taxon>
        <taxon>Embryophyta</taxon>
        <taxon>Tracheophyta</taxon>
        <taxon>Spermatophyta</taxon>
        <taxon>Magnoliopsida</taxon>
        <taxon>Ranunculales</taxon>
        <taxon>Ranunculaceae</taxon>
        <taxon>Coptidoideae</taxon>
        <taxon>Coptis</taxon>
    </lineage>
</organism>
<comment type="caution">
    <text evidence="1">The sequence shown here is derived from an EMBL/GenBank/DDBJ whole genome shotgun (WGS) entry which is preliminary data.</text>
</comment>
<name>A0A835H6U9_9MAGN</name>